<dbReference type="EMBL" id="JBHTNH010000060">
    <property type="protein sequence ID" value="MFD1363599.1"/>
    <property type="molecule type" value="Genomic_DNA"/>
</dbReference>
<feature type="domain" description="ABC transporter" evidence="3">
    <location>
        <begin position="4"/>
        <end position="229"/>
    </location>
</feature>
<proteinExistence type="predicted"/>
<organism evidence="4 5">
    <name type="scientific">Lentibacillus salinarum</name>
    <dbReference type="NCBI Taxonomy" id="446820"/>
    <lineage>
        <taxon>Bacteria</taxon>
        <taxon>Bacillati</taxon>
        <taxon>Bacillota</taxon>
        <taxon>Bacilli</taxon>
        <taxon>Bacillales</taxon>
        <taxon>Bacillaceae</taxon>
        <taxon>Lentibacillus</taxon>
    </lineage>
</organism>
<evidence type="ECO:0000313" key="4">
    <source>
        <dbReference type="EMBL" id="MFD1363599.1"/>
    </source>
</evidence>
<name>A0ABW3ZZC5_9BACI</name>
<dbReference type="InterPro" id="IPR003593">
    <property type="entry name" value="AAA+_ATPase"/>
</dbReference>
<sequence length="299" mass="33893">MKVIECKNLTKTHGRHKALDQLSVTIEENKITGLVGRNGAGKTTLLKILAGFWRESSGEVNVFSRRPFDSLFVSANTIFVDDQMNFPTALTLKEILEQADQFYENWDMELAERLFDYFSFRPGQNYSSLSKGKESTFNMIIGLCSRCALTMLDEPTTGMDAAVRRDFYRALLKDYLAHPRSIIISSHHLDEIEELLEDLLLIEDGQNYLHMPVEELKEYAVGLSGSPEEMTKWTRGKEVIYSKRTDAGMYAVVKNDFSDHELERMTLAAINVSTVSPGDLCVYLTERTKGGIDDVFDKA</sequence>
<dbReference type="InterPro" id="IPR003439">
    <property type="entry name" value="ABC_transporter-like_ATP-bd"/>
</dbReference>
<evidence type="ECO:0000256" key="2">
    <source>
        <dbReference type="ARBA" id="ARBA00022840"/>
    </source>
</evidence>
<dbReference type="Gene3D" id="3.40.50.300">
    <property type="entry name" value="P-loop containing nucleotide triphosphate hydrolases"/>
    <property type="match status" value="1"/>
</dbReference>
<dbReference type="PANTHER" id="PTHR43158">
    <property type="entry name" value="SKFA PEPTIDE EXPORT ATP-BINDING PROTEIN SKFE"/>
    <property type="match status" value="1"/>
</dbReference>
<dbReference type="Pfam" id="PF00005">
    <property type="entry name" value="ABC_tran"/>
    <property type="match status" value="1"/>
</dbReference>
<evidence type="ECO:0000259" key="3">
    <source>
        <dbReference type="PROSITE" id="PS50893"/>
    </source>
</evidence>
<keyword evidence="5" id="KW-1185">Reference proteome</keyword>
<dbReference type="SMART" id="SM00382">
    <property type="entry name" value="AAA"/>
    <property type="match status" value="1"/>
</dbReference>
<reference evidence="5" key="1">
    <citation type="journal article" date="2019" name="Int. J. Syst. Evol. Microbiol.">
        <title>The Global Catalogue of Microorganisms (GCM) 10K type strain sequencing project: providing services to taxonomists for standard genome sequencing and annotation.</title>
        <authorList>
            <consortium name="The Broad Institute Genomics Platform"/>
            <consortium name="The Broad Institute Genome Sequencing Center for Infectious Disease"/>
            <person name="Wu L."/>
            <person name="Ma J."/>
        </authorList>
    </citation>
    <scope>NUCLEOTIDE SEQUENCE [LARGE SCALE GENOMIC DNA]</scope>
    <source>
        <strain evidence="5">CCUG 54822</strain>
    </source>
</reference>
<dbReference type="PANTHER" id="PTHR43158:SF5">
    <property type="entry name" value="ABC TRANSPORTER, ATP-BINDING PROTEIN"/>
    <property type="match status" value="1"/>
</dbReference>
<comment type="caution">
    <text evidence="4">The sequence shown here is derived from an EMBL/GenBank/DDBJ whole genome shotgun (WGS) entry which is preliminary data.</text>
</comment>
<evidence type="ECO:0000256" key="1">
    <source>
        <dbReference type="ARBA" id="ARBA00022741"/>
    </source>
</evidence>
<dbReference type="InterPro" id="IPR027417">
    <property type="entry name" value="P-loop_NTPase"/>
</dbReference>
<accession>A0ABW3ZZC5</accession>
<dbReference type="RefSeq" id="WP_382402845.1">
    <property type="nucleotide sequence ID" value="NZ_JBHTNH010000060.1"/>
</dbReference>
<dbReference type="GO" id="GO:0005524">
    <property type="term" value="F:ATP binding"/>
    <property type="evidence" value="ECO:0007669"/>
    <property type="project" value="UniProtKB-KW"/>
</dbReference>
<dbReference type="SUPFAM" id="SSF52540">
    <property type="entry name" value="P-loop containing nucleoside triphosphate hydrolases"/>
    <property type="match status" value="1"/>
</dbReference>
<dbReference type="PROSITE" id="PS50893">
    <property type="entry name" value="ABC_TRANSPORTER_2"/>
    <property type="match status" value="1"/>
</dbReference>
<evidence type="ECO:0000313" key="5">
    <source>
        <dbReference type="Proteomes" id="UP001597178"/>
    </source>
</evidence>
<protein>
    <submittedName>
        <fullName evidence="4">ATP-binding cassette domain-containing protein</fullName>
    </submittedName>
</protein>
<keyword evidence="1" id="KW-0547">Nucleotide-binding</keyword>
<keyword evidence="2 4" id="KW-0067">ATP-binding</keyword>
<dbReference type="Proteomes" id="UP001597178">
    <property type="component" value="Unassembled WGS sequence"/>
</dbReference>
<gene>
    <name evidence="4" type="ORF">ACFQ4A_18495</name>
</gene>